<dbReference type="HOGENOM" id="CLU_2360342_0_0_1"/>
<feature type="region of interest" description="Disordered" evidence="1">
    <location>
        <begin position="68"/>
        <end position="96"/>
    </location>
</feature>
<feature type="compositionally biased region" description="Polar residues" evidence="1">
    <location>
        <begin position="68"/>
        <end position="78"/>
    </location>
</feature>
<dbReference type="EMBL" id="KN826408">
    <property type="protein sequence ID" value="KIK78997.1"/>
    <property type="molecule type" value="Genomic_DNA"/>
</dbReference>
<reference evidence="3" key="2">
    <citation type="submission" date="2015-01" db="EMBL/GenBank/DDBJ databases">
        <title>Evolutionary Origins and Diversification of the Mycorrhizal Mutualists.</title>
        <authorList>
            <consortium name="DOE Joint Genome Institute"/>
            <consortium name="Mycorrhizal Genomics Consortium"/>
            <person name="Kohler A."/>
            <person name="Kuo A."/>
            <person name="Nagy L.G."/>
            <person name="Floudas D."/>
            <person name="Copeland A."/>
            <person name="Barry K.W."/>
            <person name="Cichocki N."/>
            <person name="Veneault-Fourrey C."/>
            <person name="LaButti K."/>
            <person name="Lindquist E.A."/>
            <person name="Lipzen A."/>
            <person name="Lundell T."/>
            <person name="Morin E."/>
            <person name="Murat C."/>
            <person name="Riley R."/>
            <person name="Ohm R."/>
            <person name="Sun H."/>
            <person name="Tunlid A."/>
            <person name="Henrissat B."/>
            <person name="Grigoriev I.V."/>
            <person name="Hibbett D.S."/>
            <person name="Martin F."/>
        </authorList>
    </citation>
    <scope>NUCLEOTIDE SEQUENCE [LARGE SCALE GENOMIC DNA]</scope>
    <source>
        <strain evidence="3">Ve08.2h10</strain>
    </source>
</reference>
<protein>
    <submittedName>
        <fullName evidence="2">Uncharacterized protein</fullName>
    </submittedName>
</protein>
<organism evidence="2 3">
    <name type="scientific">Paxillus rubicundulus Ve08.2h10</name>
    <dbReference type="NCBI Taxonomy" id="930991"/>
    <lineage>
        <taxon>Eukaryota</taxon>
        <taxon>Fungi</taxon>
        <taxon>Dikarya</taxon>
        <taxon>Basidiomycota</taxon>
        <taxon>Agaricomycotina</taxon>
        <taxon>Agaricomycetes</taxon>
        <taxon>Agaricomycetidae</taxon>
        <taxon>Boletales</taxon>
        <taxon>Paxilineae</taxon>
        <taxon>Paxillaceae</taxon>
        <taxon>Paxillus</taxon>
    </lineage>
</organism>
<dbReference type="InParanoid" id="A0A0D0C7T9"/>
<gene>
    <name evidence="2" type="ORF">PAXRUDRAFT_16573</name>
</gene>
<evidence type="ECO:0000313" key="3">
    <source>
        <dbReference type="Proteomes" id="UP000054538"/>
    </source>
</evidence>
<reference evidence="2 3" key="1">
    <citation type="submission" date="2014-04" db="EMBL/GenBank/DDBJ databases">
        <authorList>
            <consortium name="DOE Joint Genome Institute"/>
            <person name="Kuo A."/>
            <person name="Kohler A."/>
            <person name="Jargeat P."/>
            <person name="Nagy L.G."/>
            <person name="Floudas D."/>
            <person name="Copeland A."/>
            <person name="Barry K.W."/>
            <person name="Cichocki N."/>
            <person name="Veneault-Fourrey C."/>
            <person name="LaButti K."/>
            <person name="Lindquist E.A."/>
            <person name="Lipzen A."/>
            <person name="Lundell T."/>
            <person name="Morin E."/>
            <person name="Murat C."/>
            <person name="Sun H."/>
            <person name="Tunlid A."/>
            <person name="Henrissat B."/>
            <person name="Grigoriev I.V."/>
            <person name="Hibbett D.S."/>
            <person name="Martin F."/>
            <person name="Nordberg H.P."/>
            <person name="Cantor M.N."/>
            <person name="Hua S.X."/>
        </authorList>
    </citation>
    <scope>NUCLEOTIDE SEQUENCE [LARGE SCALE GENOMIC DNA]</scope>
    <source>
        <strain evidence="2 3">Ve08.2h10</strain>
    </source>
</reference>
<name>A0A0D0C7T9_9AGAM</name>
<proteinExistence type="predicted"/>
<dbReference type="OrthoDB" id="2711082at2759"/>
<sequence>METIINNNHNILTFGDVIIMDVDELHPAWKTYFINVTPSEPGPLKLVLHLKVKQTTLNSGIKITSPQAINNSETTSENVELPSDPDTTIVEPEQAM</sequence>
<dbReference type="Proteomes" id="UP000054538">
    <property type="component" value="Unassembled WGS sequence"/>
</dbReference>
<evidence type="ECO:0000256" key="1">
    <source>
        <dbReference type="SAM" id="MobiDB-lite"/>
    </source>
</evidence>
<accession>A0A0D0C7T9</accession>
<evidence type="ECO:0000313" key="2">
    <source>
        <dbReference type="EMBL" id="KIK78997.1"/>
    </source>
</evidence>
<dbReference type="AlphaFoldDB" id="A0A0D0C7T9"/>
<keyword evidence="3" id="KW-1185">Reference proteome</keyword>